<protein>
    <submittedName>
        <fullName evidence="1">Uncharacterized protein</fullName>
    </submittedName>
</protein>
<dbReference type="AlphaFoldDB" id="A0A0A0EGT2"/>
<evidence type="ECO:0000313" key="1">
    <source>
        <dbReference type="EMBL" id="KGM49530.1"/>
    </source>
</evidence>
<dbReference type="Proteomes" id="UP000030004">
    <property type="component" value="Unassembled WGS sequence"/>
</dbReference>
<accession>A0A0A0EGT2</accession>
<dbReference type="STRING" id="1461694.ATO9_05765"/>
<gene>
    <name evidence="1" type="ORF">ATO9_05765</name>
</gene>
<sequence length="383" mass="40499">MSLVALLAACGSTNPFMEIPEIDEEVVDTTDPETSNSLFNFDASSGLVMNDVEYDSINNKLVIYNIPFDGPDGIYDQERTQNGVPVYGSRQTGTTGQVKHYAVYISTDDLEGTAVGDAQWNPDGYGNAGANIRRTTYNLPGGVGEYVYLGTYAGVRQKDELGGLHTVTGDARLVLDVLDPEGDGTVIGAIAGVVTNRQRTTGDGTSRHPLPALYLHEVAFDVDTGAFTEGGASTRDPEGEVRDTGTYEGIIAGAEGEGMGSHVLIDGPSEVQLVTYEVLNWTADVDVPVIDPATGVQAVDPVSGDPVFETVTQTGTSSGLNEDNREAVENTVTVGETVGYLAADRFGIPANATITSEDQEEIFTADGNAREIGVIVTEREPDS</sequence>
<evidence type="ECO:0000313" key="2">
    <source>
        <dbReference type="Proteomes" id="UP000030004"/>
    </source>
</evidence>
<keyword evidence="2" id="KW-1185">Reference proteome</keyword>
<organism evidence="1 2">
    <name type="scientific">Pseudooceanicola atlanticus</name>
    <dbReference type="NCBI Taxonomy" id="1461694"/>
    <lineage>
        <taxon>Bacteria</taxon>
        <taxon>Pseudomonadati</taxon>
        <taxon>Pseudomonadota</taxon>
        <taxon>Alphaproteobacteria</taxon>
        <taxon>Rhodobacterales</taxon>
        <taxon>Paracoccaceae</taxon>
        <taxon>Pseudooceanicola</taxon>
    </lineage>
</organism>
<name>A0A0A0EGT2_9RHOB</name>
<comment type="caution">
    <text evidence="1">The sequence shown here is derived from an EMBL/GenBank/DDBJ whole genome shotgun (WGS) entry which is preliminary data.</text>
</comment>
<dbReference type="eggNOG" id="ENOG5031G54">
    <property type="taxonomic scope" value="Bacteria"/>
</dbReference>
<dbReference type="EMBL" id="AQQX01000002">
    <property type="protein sequence ID" value="KGM49530.1"/>
    <property type="molecule type" value="Genomic_DNA"/>
</dbReference>
<proteinExistence type="predicted"/>
<reference evidence="1 2" key="1">
    <citation type="journal article" date="2015" name="Antonie Van Leeuwenhoek">
        <title>Pseudooceanicola atlanticus gen. nov. sp. nov., isolated from surface seawater of the Atlantic Ocean and reclassification of Oceanicola batsensis, Oceanicola marinus, Oceanicola nitratireducens, Oceanicola nanhaiensis, Oceanicola antarcticus and Oceanicola flagellatus, as Pseudooceanicola batsensis comb. nov., Pseudooceanicola marinus comb. nov., Pseudooceanicola nitratireducens comb. nov., Pseudooceanicola nanhaiensis comb. nov., Pseudooceanicola antarcticus comb. nov., and Pseudooceanicola flagellatus comb. nov.</title>
        <authorList>
            <person name="Lai Q."/>
            <person name="Li G."/>
            <person name="Liu X."/>
            <person name="Du Y."/>
            <person name="Sun F."/>
            <person name="Shao Z."/>
        </authorList>
    </citation>
    <scope>NUCLEOTIDE SEQUENCE [LARGE SCALE GENOMIC DNA]</scope>
    <source>
        <strain evidence="1 2">22II-s11g</strain>
    </source>
</reference>